<gene>
    <name evidence="1" type="ORF">AVEN_133657_1</name>
</gene>
<dbReference type="AlphaFoldDB" id="A0A4Y2MLS7"/>
<protein>
    <submittedName>
        <fullName evidence="1">Uncharacterized protein</fullName>
    </submittedName>
</protein>
<evidence type="ECO:0000313" key="1">
    <source>
        <dbReference type="EMBL" id="GBN28121.1"/>
    </source>
</evidence>
<accession>A0A4Y2MLS7</accession>
<comment type="caution">
    <text evidence="1">The sequence shown here is derived from an EMBL/GenBank/DDBJ whole genome shotgun (WGS) entry which is preliminary data.</text>
</comment>
<dbReference type="Proteomes" id="UP000499080">
    <property type="component" value="Unassembled WGS sequence"/>
</dbReference>
<organism evidence="1 2">
    <name type="scientific">Araneus ventricosus</name>
    <name type="common">Orbweaver spider</name>
    <name type="synonym">Epeira ventricosa</name>
    <dbReference type="NCBI Taxonomy" id="182803"/>
    <lineage>
        <taxon>Eukaryota</taxon>
        <taxon>Metazoa</taxon>
        <taxon>Ecdysozoa</taxon>
        <taxon>Arthropoda</taxon>
        <taxon>Chelicerata</taxon>
        <taxon>Arachnida</taxon>
        <taxon>Araneae</taxon>
        <taxon>Araneomorphae</taxon>
        <taxon>Entelegynae</taxon>
        <taxon>Araneoidea</taxon>
        <taxon>Araneidae</taxon>
        <taxon>Araneus</taxon>
    </lineage>
</organism>
<keyword evidence="2" id="KW-1185">Reference proteome</keyword>
<sequence>MSASKNEFEEAIVFAEDLICRFFHDYGVSYSPSTSGARYRNDLYIRRHFNEDILKMVSFFSRMLTKPYYKTNYFPRGYNVLDFLHYCGRVAFEALRDFRYGIEESGDHAINSIASYLNEFISSGEFERNGGWSELKEVSSKLCKWQVFCSVVCIGNKYGDFTGQNAENASNRLQTTSAEKS</sequence>
<proteinExistence type="predicted"/>
<dbReference type="OrthoDB" id="6431239at2759"/>
<name>A0A4Y2MLS7_ARAVE</name>
<dbReference type="EMBL" id="BGPR01007603">
    <property type="protein sequence ID" value="GBN28121.1"/>
    <property type="molecule type" value="Genomic_DNA"/>
</dbReference>
<reference evidence="1 2" key="1">
    <citation type="journal article" date="2019" name="Sci. Rep.">
        <title>Orb-weaving spider Araneus ventricosus genome elucidates the spidroin gene catalogue.</title>
        <authorList>
            <person name="Kono N."/>
            <person name="Nakamura H."/>
            <person name="Ohtoshi R."/>
            <person name="Moran D.A.P."/>
            <person name="Shinohara A."/>
            <person name="Yoshida Y."/>
            <person name="Fujiwara M."/>
            <person name="Mori M."/>
            <person name="Tomita M."/>
            <person name="Arakawa K."/>
        </authorList>
    </citation>
    <scope>NUCLEOTIDE SEQUENCE [LARGE SCALE GENOMIC DNA]</scope>
</reference>
<evidence type="ECO:0000313" key="2">
    <source>
        <dbReference type="Proteomes" id="UP000499080"/>
    </source>
</evidence>